<keyword evidence="2" id="KW-1185">Reference proteome</keyword>
<evidence type="ECO:0000313" key="2">
    <source>
        <dbReference type="Proteomes" id="UP000019149"/>
    </source>
</evidence>
<dbReference type="RefSeq" id="XP_024353952.1">
    <property type="nucleotide sequence ID" value="XM_024491801.1"/>
</dbReference>
<dbReference type="EMBL" id="APAU02000011">
    <property type="protein sequence ID" value="EUB62756.1"/>
    <property type="molecule type" value="Genomic_DNA"/>
</dbReference>
<comment type="caution">
    <text evidence="1">The sequence shown here is derived from an EMBL/GenBank/DDBJ whole genome shotgun (WGS) entry which is preliminary data.</text>
</comment>
<proteinExistence type="predicted"/>
<protein>
    <submittedName>
        <fullName evidence="1">Uncharacterized protein</fullName>
    </submittedName>
</protein>
<evidence type="ECO:0000313" key="1">
    <source>
        <dbReference type="EMBL" id="EUB62756.1"/>
    </source>
</evidence>
<dbReference type="AlphaFoldDB" id="W6UPP0"/>
<dbReference type="Proteomes" id="UP000019149">
    <property type="component" value="Unassembled WGS sequence"/>
</dbReference>
<dbReference type="CTD" id="36338267"/>
<gene>
    <name evidence="1" type="ORF">EGR_02552</name>
</gene>
<accession>W6UPP0</accession>
<name>W6UPP0_ECHGR</name>
<dbReference type="GeneID" id="36338267"/>
<sequence length="45" mass="5375">MVIYVSARRCSLKSDRVEPPTILLKETMFIKLPLKEFHKRMQILN</sequence>
<dbReference type="KEGG" id="egl:EGR_02552"/>
<reference evidence="1 2" key="1">
    <citation type="journal article" date="2013" name="Nat. Genet.">
        <title>The genome of the hydatid tapeworm Echinococcus granulosus.</title>
        <authorList>
            <person name="Zheng H."/>
            <person name="Zhang W."/>
            <person name="Zhang L."/>
            <person name="Zhang Z."/>
            <person name="Li J."/>
            <person name="Lu G."/>
            <person name="Zhu Y."/>
            <person name="Wang Y."/>
            <person name="Huang Y."/>
            <person name="Liu J."/>
            <person name="Kang H."/>
            <person name="Chen J."/>
            <person name="Wang L."/>
            <person name="Chen A."/>
            <person name="Yu S."/>
            <person name="Gao Z."/>
            <person name="Jin L."/>
            <person name="Gu W."/>
            <person name="Wang Z."/>
            <person name="Zhao L."/>
            <person name="Shi B."/>
            <person name="Wen H."/>
            <person name="Lin R."/>
            <person name="Jones M.K."/>
            <person name="Brejova B."/>
            <person name="Vinar T."/>
            <person name="Zhao G."/>
            <person name="McManus D.P."/>
            <person name="Chen Z."/>
            <person name="Zhou Y."/>
            <person name="Wang S."/>
        </authorList>
    </citation>
    <scope>NUCLEOTIDE SEQUENCE [LARGE SCALE GENOMIC DNA]</scope>
</reference>
<organism evidence="1 2">
    <name type="scientific">Echinococcus granulosus</name>
    <name type="common">Hydatid tapeworm</name>
    <dbReference type="NCBI Taxonomy" id="6210"/>
    <lineage>
        <taxon>Eukaryota</taxon>
        <taxon>Metazoa</taxon>
        <taxon>Spiralia</taxon>
        <taxon>Lophotrochozoa</taxon>
        <taxon>Platyhelminthes</taxon>
        <taxon>Cestoda</taxon>
        <taxon>Eucestoda</taxon>
        <taxon>Cyclophyllidea</taxon>
        <taxon>Taeniidae</taxon>
        <taxon>Echinococcus</taxon>
        <taxon>Echinococcus granulosus group</taxon>
    </lineage>
</organism>